<evidence type="ECO:0000256" key="5">
    <source>
        <dbReference type="ARBA" id="ARBA00013063"/>
    </source>
</evidence>
<dbReference type="InterPro" id="IPR031337">
    <property type="entry name" value="KDPG/KHG_AS_1"/>
</dbReference>
<evidence type="ECO:0000256" key="1">
    <source>
        <dbReference type="ARBA" id="ARBA00000654"/>
    </source>
</evidence>
<keyword evidence="10" id="KW-1185">Reference proteome</keyword>
<accession>H9UK66</accession>
<protein>
    <recommendedName>
        <fullName evidence="5">2-dehydro-3-deoxy-phosphogluconate aldolase</fullName>
        <ecNumber evidence="5">4.1.2.14</ecNumber>
    </recommendedName>
</protein>
<dbReference type="eggNOG" id="COG0800">
    <property type="taxonomic scope" value="Bacteria"/>
</dbReference>
<evidence type="ECO:0000256" key="6">
    <source>
        <dbReference type="ARBA" id="ARBA00023239"/>
    </source>
</evidence>
<dbReference type="NCBIfam" id="NF004325">
    <property type="entry name" value="PRK05718.1"/>
    <property type="match status" value="1"/>
</dbReference>
<dbReference type="NCBIfam" id="TIGR01182">
    <property type="entry name" value="eda"/>
    <property type="match status" value="1"/>
</dbReference>
<dbReference type="InterPro" id="IPR013785">
    <property type="entry name" value="Aldolase_TIM"/>
</dbReference>
<dbReference type="RefSeq" id="WP_014455892.1">
    <property type="nucleotide sequence ID" value="NC_017098.1"/>
</dbReference>
<dbReference type="PANTHER" id="PTHR30246:SF1">
    <property type="entry name" value="2-DEHYDRO-3-DEOXY-6-PHOSPHOGALACTONATE ALDOLASE-RELATED"/>
    <property type="match status" value="1"/>
</dbReference>
<dbReference type="PROSITE" id="PS00159">
    <property type="entry name" value="ALDOLASE_KDPG_KHG_1"/>
    <property type="match status" value="1"/>
</dbReference>
<comment type="catalytic activity">
    <reaction evidence="1">
        <text>2-dehydro-3-deoxy-6-phospho-D-gluconate = D-glyceraldehyde 3-phosphate + pyruvate</text>
        <dbReference type="Rhea" id="RHEA:17089"/>
        <dbReference type="ChEBI" id="CHEBI:15361"/>
        <dbReference type="ChEBI" id="CHEBI:57569"/>
        <dbReference type="ChEBI" id="CHEBI:59776"/>
        <dbReference type="EC" id="4.1.2.14"/>
    </reaction>
</comment>
<dbReference type="InterPro" id="IPR031338">
    <property type="entry name" value="KDPG/KHG_AS_2"/>
</dbReference>
<evidence type="ECO:0000256" key="2">
    <source>
        <dbReference type="ARBA" id="ARBA00004736"/>
    </source>
</evidence>
<dbReference type="AlphaFoldDB" id="H9UK66"/>
<evidence type="ECO:0000256" key="4">
    <source>
        <dbReference type="ARBA" id="ARBA00011233"/>
    </source>
</evidence>
<evidence type="ECO:0000256" key="8">
    <source>
        <dbReference type="ARBA" id="ARBA00023277"/>
    </source>
</evidence>
<evidence type="ECO:0000313" key="9">
    <source>
        <dbReference type="EMBL" id="AFG37909.1"/>
    </source>
</evidence>
<dbReference type="OrthoDB" id="9802667at2"/>
<dbReference type="Proteomes" id="UP000007383">
    <property type="component" value="Chromosome"/>
</dbReference>
<dbReference type="PANTHER" id="PTHR30246">
    <property type="entry name" value="2-KETO-3-DEOXY-6-PHOSPHOGLUCONATE ALDOLASE"/>
    <property type="match status" value="1"/>
</dbReference>
<reference evidence="10" key="1">
    <citation type="journal article" date="2013" name="Stand. Genomic Sci.">
        <title>Complete genome sequence of the halophilic bacterium Spirochaeta africana type strain (Z-7692(T)) from the alkaline Lake Magadi in the East African Rift.</title>
        <authorList>
            <person name="Liolos K."/>
            <person name="Abt B."/>
            <person name="Scheuner C."/>
            <person name="Teshima H."/>
            <person name="Held B."/>
            <person name="Lapidus A."/>
            <person name="Nolan M."/>
            <person name="Lucas S."/>
            <person name="Deshpande S."/>
            <person name="Cheng J.F."/>
            <person name="Tapia R."/>
            <person name="Goodwin L.A."/>
            <person name="Pitluck S."/>
            <person name="Pagani I."/>
            <person name="Ivanova N."/>
            <person name="Mavromatis K."/>
            <person name="Mikhailova N."/>
            <person name="Huntemann M."/>
            <person name="Pati A."/>
            <person name="Chen A."/>
            <person name="Palaniappan K."/>
            <person name="Land M."/>
            <person name="Rohde M."/>
            <person name="Tindall B.J."/>
            <person name="Detter J.C."/>
            <person name="Goker M."/>
            <person name="Bristow J."/>
            <person name="Eisen J.A."/>
            <person name="Markowitz V."/>
            <person name="Hugenholtz P."/>
            <person name="Woyke T."/>
            <person name="Klenk H.P."/>
            <person name="Kyrpides N.C."/>
        </authorList>
    </citation>
    <scope>NUCLEOTIDE SEQUENCE</scope>
    <source>
        <strain evidence="10">ATCC 700263 / DSM 8902 / Z-7692</strain>
    </source>
</reference>
<dbReference type="Pfam" id="PF01081">
    <property type="entry name" value="Aldolase"/>
    <property type="match status" value="1"/>
</dbReference>
<proteinExistence type="inferred from homology"/>
<comment type="pathway">
    <text evidence="2">Carbohydrate acid metabolism; 2-dehydro-3-deoxy-D-gluconate degradation; D-glyceraldehyde 3-phosphate and pyruvate from 2-dehydro-3-deoxy-D-gluconate: step 2/2.</text>
</comment>
<dbReference type="GO" id="GO:0008675">
    <property type="term" value="F:2-dehydro-3-deoxy-phosphogluconate aldolase activity"/>
    <property type="evidence" value="ECO:0007669"/>
    <property type="project" value="UniProtKB-EC"/>
</dbReference>
<comment type="similarity">
    <text evidence="3">Belongs to the KHG/KDPG aldolase family.</text>
</comment>
<keyword evidence="6" id="KW-0456">Lyase</keyword>
<dbReference type="PROSITE" id="PS00160">
    <property type="entry name" value="ALDOLASE_KDPG_KHG_2"/>
    <property type="match status" value="1"/>
</dbReference>
<name>H9UK66_SPIAZ</name>
<evidence type="ECO:0000256" key="3">
    <source>
        <dbReference type="ARBA" id="ARBA00006906"/>
    </source>
</evidence>
<gene>
    <name evidence="9" type="ordered locus">Spiaf_1852</name>
</gene>
<dbReference type="InterPro" id="IPR000887">
    <property type="entry name" value="Aldlse_KDPG_KHG"/>
</dbReference>
<dbReference type="KEGG" id="sfc:Spiaf_1852"/>
<keyword evidence="8" id="KW-0119">Carbohydrate metabolism</keyword>
<organism evidence="9 10">
    <name type="scientific">Spirochaeta africana (strain ATCC 700263 / DSM 8902 / Z-7692)</name>
    <dbReference type="NCBI Taxonomy" id="889378"/>
    <lineage>
        <taxon>Bacteria</taxon>
        <taxon>Pseudomonadati</taxon>
        <taxon>Spirochaetota</taxon>
        <taxon>Spirochaetia</taxon>
        <taxon>Spirochaetales</taxon>
        <taxon>Spirochaetaceae</taxon>
        <taxon>Spirochaeta</taxon>
    </lineage>
</organism>
<sequence>MSTSVLERIVASGIVPVIKIDSPEKVLGLGRALQAGGLAVAEITFRTDSAAASIQRMAAELPETLVGAGTVINRSQAEQAVAAGASFIVSPGYTDEVVEYCQEQNVLVIPGINTPTGVQYGISRGIQLFKLFPAEISGGVRMLDALRGPFPQASFLPTGGINMDNVADYIRRPNVVAVGGSWMVPPDLVAIEDWDSITRLSQLAVAAAGR</sequence>
<dbReference type="CDD" id="cd00452">
    <property type="entry name" value="KDPG_aldolase"/>
    <property type="match status" value="1"/>
</dbReference>
<evidence type="ECO:0000256" key="7">
    <source>
        <dbReference type="ARBA" id="ARBA00023270"/>
    </source>
</evidence>
<dbReference type="EC" id="4.1.2.14" evidence="5"/>
<keyword evidence="7" id="KW-0704">Schiff base</keyword>
<dbReference type="SUPFAM" id="SSF51569">
    <property type="entry name" value="Aldolase"/>
    <property type="match status" value="1"/>
</dbReference>
<dbReference type="EMBL" id="CP003282">
    <property type="protein sequence ID" value="AFG37909.1"/>
    <property type="molecule type" value="Genomic_DNA"/>
</dbReference>
<dbReference type="Gene3D" id="3.20.20.70">
    <property type="entry name" value="Aldolase class I"/>
    <property type="match status" value="1"/>
</dbReference>
<dbReference type="PATRIC" id="fig|889378.3.peg.1843"/>
<dbReference type="HOGENOM" id="CLU_077795_1_1_12"/>
<comment type="subunit">
    <text evidence="4">Homotrimer.</text>
</comment>
<dbReference type="STRING" id="889378.Spiaf_1852"/>
<evidence type="ECO:0000313" key="10">
    <source>
        <dbReference type="Proteomes" id="UP000007383"/>
    </source>
</evidence>